<organism evidence="1 2">
    <name type="scientific">Microbacterium alkaliflavum</name>
    <dbReference type="NCBI Taxonomy" id="3248839"/>
    <lineage>
        <taxon>Bacteria</taxon>
        <taxon>Bacillati</taxon>
        <taxon>Actinomycetota</taxon>
        <taxon>Actinomycetes</taxon>
        <taxon>Micrococcales</taxon>
        <taxon>Microbacteriaceae</taxon>
        <taxon>Microbacterium</taxon>
    </lineage>
</organism>
<sequence>MNQPRSPDDSPEPSPTLVVAVTRTGGFAGLTKRWRAEPRQEEASVWIALISRCPWDDPAQRDQRGADRFQWSIHARWGEDGDREADLADSAVTGPWRELVDAVRDWSDGTAER</sequence>
<protein>
    <submittedName>
        <fullName evidence="1">Protealysin inhibitor emfourin</fullName>
    </submittedName>
</protein>
<name>A0ABW7Q7J1_9MICO</name>
<evidence type="ECO:0000313" key="1">
    <source>
        <dbReference type="EMBL" id="MFH8250834.1"/>
    </source>
</evidence>
<dbReference type="RefSeq" id="WP_396640783.1">
    <property type="nucleotide sequence ID" value="NZ_JBIQWL010000003.1"/>
</dbReference>
<dbReference type="Pfam" id="PF20242">
    <property type="entry name" value="Emfourin"/>
    <property type="match status" value="1"/>
</dbReference>
<dbReference type="InterPro" id="IPR049457">
    <property type="entry name" value="Emfourin"/>
</dbReference>
<dbReference type="EMBL" id="JBIQWL010000003">
    <property type="protein sequence ID" value="MFH8250834.1"/>
    <property type="molecule type" value="Genomic_DNA"/>
</dbReference>
<comment type="caution">
    <text evidence="1">The sequence shown here is derived from an EMBL/GenBank/DDBJ whole genome shotgun (WGS) entry which is preliminary data.</text>
</comment>
<evidence type="ECO:0000313" key="2">
    <source>
        <dbReference type="Proteomes" id="UP001610861"/>
    </source>
</evidence>
<gene>
    <name evidence="1" type="ORF">ACH3VR_10750</name>
</gene>
<accession>A0ABW7Q7J1</accession>
<dbReference type="Proteomes" id="UP001610861">
    <property type="component" value="Unassembled WGS sequence"/>
</dbReference>
<keyword evidence="2" id="KW-1185">Reference proteome</keyword>
<proteinExistence type="predicted"/>
<reference evidence="1 2" key="1">
    <citation type="submission" date="2024-09" db="EMBL/GenBank/DDBJ databases">
        <authorList>
            <person name="Pan X."/>
        </authorList>
    </citation>
    <scope>NUCLEOTIDE SEQUENCE [LARGE SCALE GENOMIC DNA]</scope>
    <source>
        <strain evidence="1 2">B2969</strain>
    </source>
</reference>